<evidence type="ECO:0008006" key="3">
    <source>
        <dbReference type="Google" id="ProtNLM"/>
    </source>
</evidence>
<evidence type="ECO:0000313" key="2">
    <source>
        <dbReference type="Proteomes" id="UP000294003"/>
    </source>
</evidence>
<dbReference type="Proteomes" id="UP000294003">
    <property type="component" value="Unassembled WGS sequence"/>
</dbReference>
<keyword evidence="2" id="KW-1185">Reference proteome</keyword>
<evidence type="ECO:0000313" key="1">
    <source>
        <dbReference type="EMBL" id="RYO88303.1"/>
    </source>
</evidence>
<dbReference type="PANTHER" id="PTHR42085:SF2">
    <property type="entry name" value="F-BOX DOMAIN-CONTAINING PROTEIN"/>
    <property type="match status" value="1"/>
</dbReference>
<organism evidence="1 2">
    <name type="scientific">Monosporascus cannonballus</name>
    <dbReference type="NCBI Taxonomy" id="155416"/>
    <lineage>
        <taxon>Eukaryota</taxon>
        <taxon>Fungi</taxon>
        <taxon>Dikarya</taxon>
        <taxon>Ascomycota</taxon>
        <taxon>Pezizomycotina</taxon>
        <taxon>Sordariomycetes</taxon>
        <taxon>Xylariomycetidae</taxon>
        <taxon>Xylariales</taxon>
        <taxon>Xylariales incertae sedis</taxon>
        <taxon>Monosporascus</taxon>
    </lineage>
</organism>
<dbReference type="InterPro" id="IPR038883">
    <property type="entry name" value="AN11006-like"/>
</dbReference>
<comment type="caution">
    <text evidence="1">The sequence shown here is derived from an EMBL/GenBank/DDBJ whole genome shotgun (WGS) entry which is preliminary data.</text>
</comment>
<protein>
    <recommendedName>
        <fullName evidence="3">F-box domain-containing protein</fullName>
    </recommendedName>
</protein>
<name>A0ABY0H9K1_9PEZI</name>
<gene>
    <name evidence="1" type="ORF">DL762_003800</name>
</gene>
<reference evidence="1 2" key="1">
    <citation type="submission" date="2018-06" db="EMBL/GenBank/DDBJ databases">
        <title>Complete Genomes of Monosporascus.</title>
        <authorList>
            <person name="Robinson A.J."/>
            <person name="Natvig D.O."/>
        </authorList>
    </citation>
    <scope>NUCLEOTIDE SEQUENCE [LARGE SCALE GENOMIC DNA]</scope>
    <source>
        <strain evidence="1 2">CBS 609.92</strain>
    </source>
</reference>
<dbReference type="EMBL" id="QJNS01000089">
    <property type="protein sequence ID" value="RYO88303.1"/>
    <property type="molecule type" value="Genomic_DNA"/>
</dbReference>
<dbReference type="PANTHER" id="PTHR42085">
    <property type="entry name" value="F-BOX DOMAIN-CONTAINING PROTEIN"/>
    <property type="match status" value="1"/>
</dbReference>
<sequence length="284" mass="33142">MDKAFPILALADEIRLEIYWHALPSDERIFLDPENFYDPLPYVKKSYPDALNLLLTCKRIRTEVTQFLFSRNIINVVDLSKKGNFLQDLGNVACQFITNLEVHVKQGIGELGYIWKTMNSCPKLNNLRLVFYHDRQQWIKTLAQLAHYAQRRLDSPTGKDGGFELGLELYKSIWAYGSSKNRYPDIFKRELRNAPRDFEVLQFKIPDPLRRITITASVNDPTIRGFSEYLDSKRLDSDSWCFKWTGHKRGTPEVHHYRWVKEDGTYKDGSMGPKRESMAGRGDR</sequence>
<proteinExistence type="predicted"/>
<accession>A0ABY0H9K1</accession>